<evidence type="ECO:0000313" key="2">
    <source>
        <dbReference type="Proteomes" id="UP000251617"/>
    </source>
</evidence>
<organism evidence="1 2">
    <name type="scientific">Pseudomonas putida</name>
    <name type="common">Arthrobacter siderocapsulatus</name>
    <dbReference type="NCBI Taxonomy" id="303"/>
    <lineage>
        <taxon>Bacteria</taxon>
        <taxon>Pseudomonadati</taxon>
        <taxon>Pseudomonadota</taxon>
        <taxon>Gammaproteobacteria</taxon>
        <taxon>Pseudomonadales</taxon>
        <taxon>Pseudomonadaceae</taxon>
        <taxon>Pseudomonas</taxon>
    </lineage>
</organism>
<reference evidence="1 2" key="1">
    <citation type="submission" date="2018-06" db="EMBL/GenBank/DDBJ databases">
        <title>The genome of Pseudomonas putida NX-1, a lignin degrader.</title>
        <authorList>
            <person name="Xu Z."/>
        </authorList>
    </citation>
    <scope>NUCLEOTIDE SEQUENCE [LARGE SCALE GENOMIC DNA]</scope>
    <source>
        <strain evidence="1 2">NX-1</strain>
    </source>
</reference>
<dbReference type="Proteomes" id="UP000251617">
    <property type="component" value="Chromosome"/>
</dbReference>
<dbReference type="Pfam" id="PF06097">
    <property type="entry name" value="DUF945"/>
    <property type="match status" value="1"/>
</dbReference>
<sequence length="502" mass="53547">MKKSVGILSGLAVAIAVVTTAGAWYTGKQLPTELEQSIARGNAELQKALVGTGGTMTIELVSLDQHLFTSDAQYRLKANDLRLGEGEPVSFEVGVIDHIEHGPFPWSRVKALKLLPVMAVSNSQLQKDDGTASWFAAAGDTSPVVGQVSLGYGGGVESDIRLAPVKLDEGDGNVLDFAGMQLVLKGDREGKAVEIHGNAERLDMTLVGDDHPPVKLQFNGFKIGGELTSTGHDMIYVGHLNLLLADLQATLGPKQDVLVLKGLEQNSLYSAEGQDKLGGRLEYKVSDITYAGRAVGSGQMVLSMKSVNMPATQALLEWYQTKAPELQEAAARGEAVPSLNMSPEETAKVQGDLQKLLADKPQLAVEDLSFKTANGQSHFNLSLDFANPTSFDLPPDQFAKQLITRLQGKLSVSKPMVVDLVTLQALLDGQNDPQAIAQQAGQAGNMFGVMALQSGMALEEGSDIVSKLNYADGMVDFNGKKMTVEEFAMLMSMHLAALSPQG</sequence>
<accession>A0AAD0L9N1</accession>
<protein>
    <submittedName>
        <fullName evidence="1">DUF945 domain-containing protein</fullName>
    </submittedName>
</protein>
<name>A0AAD0L9N1_PSEPU</name>
<gene>
    <name evidence="1" type="ORF">C1S65_20225</name>
</gene>
<dbReference type="RefSeq" id="WP_112898984.1">
    <property type="nucleotide sequence ID" value="NZ_CP030750.1"/>
</dbReference>
<evidence type="ECO:0000313" key="1">
    <source>
        <dbReference type="EMBL" id="AXA26321.1"/>
    </source>
</evidence>
<dbReference type="AlphaFoldDB" id="A0AAD0L9N1"/>
<dbReference type="InterPro" id="IPR010352">
    <property type="entry name" value="DUF945"/>
</dbReference>
<proteinExistence type="predicted"/>
<dbReference type="EMBL" id="CP030750">
    <property type="protein sequence ID" value="AXA26321.1"/>
    <property type="molecule type" value="Genomic_DNA"/>
</dbReference>